<dbReference type="eggNOG" id="KOG0732">
    <property type="taxonomic scope" value="Eukaryota"/>
</dbReference>
<dbReference type="GeneID" id="20090599"/>
<dbReference type="STRING" id="157072.A0A024TDA0"/>
<dbReference type="InterPro" id="IPR027417">
    <property type="entry name" value="P-loop_NTPase"/>
</dbReference>
<dbReference type="Pfam" id="PF00439">
    <property type="entry name" value="Bromodomain"/>
    <property type="match status" value="1"/>
</dbReference>
<keyword evidence="2" id="KW-0547">Nucleotide-binding</keyword>
<feature type="compositionally biased region" description="Low complexity" evidence="5">
    <location>
        <begin position="325"/>
        <end position="335"/>
    </location>
</feature>
<organism evidence="7">
    <name type="scientific">Aphanomyces invadans</name>
    <dbReference type="NCBI Taxonomy" id="157072"/>
    <lineage>
        <taxon>Eukaryota</taxon>
        <taxon>Sar</taxon>
        <taxon>Stramenopiles</taxon>
        <taxon>Oomycota</taxon>
        <taxon>Saprolegniomycetes</taxon>
        <taxon>Saprolegniales</taxon>
        <taxon>Verrucalvaceae</taxon>
        <taxon>Aphanomyces</taxon>
    </lineage>
</organism>
<evidence type="ECO:0000256" key="3">
    <source>
        <dbReference type="ARBA" id="ARBA00022840"/>
    </source>
</evidence>
<evidence type="ECO:0000313" key="7">
    <source>
        <dbReference type="EMBL" id="ETV92023.1"/>
    </source>
</evidence>
<dbReference type="Gene3D" id="1.20.920.10">
    <property type="entry name" value="Bromodomain-like"/>
    <property type="match status" value="1"/>
</dbReference>
<dbReference type="Gene3D" id="3.40.50.300">
    <property type="entry name" value="P-loop containing nucleotide triphosphate hydrolases"/>
    <property type="match status" value="1"/>
</dbReference>
<evidence type="ECO:0000256" key="1">
    <source>
        <dbReference type="ARBA" id="ARBA00006914"/>
    </source>
</evidence>
<dbReference type="SUPFAM" id="SSF47370">
    <property type="entry name" value="Bromodomain"/>
    <property type="match status" value="1"/>
</dbReference>
<reference evidence="7" key="1">
    <citation type="submission" date="2013-12" db="EMBL/GenBank/DDBJ databases">
        <title>The Genome Sequence of Aphanomyces invadans NJM9701.</title>
        <authorList>
            <consortium name="The Broad Institute Genomics Platform"/>
            <person name="Russ C."/>
            <person name="Tyler B."/>
            <person name="van West P."/>
            <person name="Dieguez-Uribeondo J."/>
            <person name="Young S.K."/>
            <person name="Zeng Q."/>
            <person name="Gargeya S."/>
            <person name="Fitzgerald M."/>
            <person name="Abouelleil A."/>
            <person name="Alvarado L."/>
            <person name="Chapman S.B."/>
            <person name="Gainer-Dewar J."/>
            <person name="Goldberg J."/>
            <person name="Griggs A."/>
            <person name="Gujja S."/>
            <person name="Hansen M."/>
            <person name="Howarth C."/>
            <person name="Imamovic A."/>
            <person name="Ireland A."/>
            <person name="Larimer J."/>
            <person name="McCowan C."/>
            <person name="Murphy C."/>
            <person name="Pearson M."/>
            <person name="Poon T.W."/>
            <person name="Priest M."/>
            <person name="Roberts A."/>
            <person name="Saif S."/>
            <person name="Shea T."/>
            <person name="Sykes S."/>
            <person name="Wortman J."/>
            <person name="Nusbaum C."/>
            <person name="Birren B."/>
        </authorList>
    </citation>
    <scope>NUCLEOTIDE SEQUENCE [LARGE SCALE GENOMIC DNA]</scope>
    <source>
        <strain evidence="7">NJM9701</strain>
    </source>
</reference>
<feature type="compositionally biased region" description="Low complexity" evidence="5">
    <location>
        <begin position="214"/>
        <end position="227"/>
    </location>
</feature>
<evidence type="ECO:0000256" key="5">
    <source>
        <dbReference type="SAM" id="MobiDB-lite"/>
    </source>
</evidence>
<dbReference type="OrthoDB" id="5421at2759"/>
<feature type="compositionally biased region" description="Polar residues" evidence="5">
    <location>
        <begin position="282"/>
        <end position="291"/>
    </location>
</feature>
<gene>
    <name evidence="7" type="ORF">H310_13549</name>
</gene>
<dbReference type="VEuPathDB" id="FungiDB:H310_13549"/>
<evidence type="ECO:0000259" key="6">
    <source>
        <dbReference type="SMART" id="SM00382"/>
    </source>
</evidence>
<dbReference type="Gene3D" id="1.10.8.60">
    <property type="match status" value="1"/>
</dbReference>
<dbReference type="FunFam" id="3.40.50.300:FF:000061">
    <property type="entry name" value="ATPase family, AAA domain-containing 2"/>
    <property type="match status" value="1"/>
</dbReference>
<dbReference type="InterPro" id="IPR001487">
    <property type="entry name" value="Bromodomain"/>
</dbReference>
<feature type="domain" description="AAA+ ATPase" evidence="6">
    <location>
        <begin position="419"/>
        <end position="558"/>
    </location>
</feature>
<evidence type="ECO:0000256" key="4">
    <source>
        <dbReference type="ARBA" id="ARBA00023117"/>
    </source>
</evidence>
<feature type="region of interest" description="Disordered" evidence="5">
    <location>
        <begin position="245"/>
        <end position="367"/>
    </location>
</feature>
<dbReference type="GO" id="GO:0016887">
    <property type="term" value="F:ATP hydrolysis activity"/>
    <property type="evidence" value="ECO:0007669"/>
    <property type="project" value="InterPro"/>
</dbReference>
<dbReference type="InterPro" id="IPR036427">
    <property type="entry name" value="Bromodomain-like_sf"/>
</dbReference>
<dbReference type="GO" id="GO:0003682">
    <property type="term" value="F:chromatin binding"/>
    <property type="evidence" value="ECO:0007669"/>
    <property type="project" value="TreeGrafter"/>
</dbReference>
<dbReference type="Pfam" id="PF00004">
    <property type="entry name" value="AAA"/>
    <property type="match status" value="1"/>
</dbReference>
<feature type="compositionally biased region" description="Acidic residues" evidence="5">
    <location>
        <begin position="82"/>
        <end position="126"/>
    </location>
</feature>
<keyword evidence="4" id="KW-0103">Bromodomain</keyword>
<dbReference type="InterPro" id="IPR045199">
    <property type="entry name" value="ATAD2-like"/>
</dbReference>
<feature type="compositionally biased region" description="Basic residues" evidence="5">
    <location>
        <begin position="344"/>
        <end position="355"/>
    </location>
</feature>
<sequence length="1383" mass="153194">MRTRRGGGVENEADDVIEINGSPNVDILQRLPRRRHRAVRYIESLDAYSQPAEGPKSSQHGTAQPLYQRHPRSPRESNPPSADEEEIDENEYDDEDEENLDEDEQESFDTAEDDGESVEDESDDPPSPDIKQESPGSAGLGVDTAVTNGPAADGTLTGRYPTRRRISGLEGNTVSALETLPPPKSLNRSSQRYPLRDRSRHHRHRDSFDEPNKTISASSSITSFQSTRAATQVLDRAARYALRAKRENSDVAMSSPEKSSQQQGGYHRSTKSYSLRDRSSIRRQVTASAPQPNYPLYDDFGDARPPKRSKHHVDRQPSRKFYALSSSSSSDSTSDGEMQMIKRGSSRSKHGRRSSKGSSVLDTDKTKASLPADISPLDIDPSITWDSIGGLKSHIHALQEMVLLPLLYPEFYAKFALSPPAGVLFYGPPGTGKTLVARALANSTGSQRITFYMRKGADCLSKWVGEAERQLRVLFEQAKKTEPSIIFFDEIDGLAPVRSAKQDQIHASIVSTLLALMDGLDSRGRVVVIGATNRIDAIDPALRRPGRFDRELAFTLPNATDRAAMLGIHTKKWQPPLSTSFKEQLAKELVGYCGADIKALCSETALVAFKRSFPQVYDTPAKLDVDLTEMRVLRSDFQLAQAKIVPAAARSQTAVAAPLPPLLAPLLEEPLAKLVHLVHASFPTGLFAPPPAVTTNAAPIYDLATTTCSHCLNSLPNHGDNVSDRNIQSCELCRSSFHATCLASPTRCFSCMPSYTYIPPSLVRCLVFGTSGAMGQSVLTSALLSAMDGLPCVEFDRFSSPAQWMTKWSEVLTRVPCVVYFPHLDQSWNDHPTEIPALLHHWLQTAQHLPIVVVATASTVMLPADLVSLFPHQYEVTPPNEAARRSFWSAVGTWVSSPPPAALPPPKPLRVVAPPKAKEQTKSTASVLTDQEQHHLRELRIFLEAVVSYCIRQKANAPFVVIETMLDDGSTCRRHMDLTTIRDKVHDGEYTTWEKFMEHIHEIVQDAYAAYPKYSSMRYIAHAAANMQDNVMSFAHRFRKEQGYDLFATCREIQQAKLATRPVPAPMRLKRPGALPPSISPPPVAVDLVEDDAVSDEVQEVFAVGDPVFVAKRTGPGINKLGGAGRVQHVYNATDDGGLKYDVKFILGGFEKEVDAKYVRRLTEDTVQASVKMHATTTVVGANSRRAAAPTADDIFDATVWPHLYQAGWEYLPPPVGLWVADPPMDSEGTDHALSRAEWMERHQCFPSRDDVLAFVKQSPDYARLCFGQRYVERNIADGLVAKPVPWTPQEEMYFMMLEDKAASPTQAADRDGSTLSETPAFTVDEDQVRAIVEDLVQATNGWSVDALRQELVQLNHIVLAHRQHFDRRPMIEALRDRVQAFH</sequence>
<dbReference type="RefSeq" id="XP_008879320.1">
    <property type="nucleotide sequence ID" value="XM_008881098.1"/>
</dbReference>
<dbReference type="GO" id="GO:0045815">
    <property type="term" value="P:transcription initiation-coupled chromatin remodeling"/>
    <property type="evidence" value="ECO:0007669"/>
    <property type="project" value="TreeGrafter"/>
</dbReference>
<comment type="similarity">
    <text evidence="1">Belongs to the AAA ATPase family.</text>
</comment>
<dbReference type="GO" id="GO:0042393">
    <property type="term" value="F:histone binding"/>
    <property type="evidence" value="ECO:0007669"/>
    <property type="project" value="TreeGrafter"/>
</dbReference>
<dbReference type="SUPFAM" id="SSF52540">
    <property type="entry name" value="P-loop containing nucleoside triphosphate hydrolases"/>
    <property type="match status" value="1"/>
</dbReference>
<feature type="region of interest" description="Disordered" evidence="5">
    <location>
        <begin position="1"/>
        <end position="23"/>
    </location>
</feature>
<dbReference type="SMART" id="SM00382">
    <property type="entry name" value="AAA"/>
    <property type="match status" value="1"/>
</dbReference>
<protein>
    <recommendedName>
        <fullName evidence="6">AAA+ ATPase domain-containing protein</fullName>
    </recommendedName>
</protein>
<dbReference type="Pfam" id="PF17862">
    <property type="entry name" value="AAA_lid_3"/>
    <property type="match status" value="1"/>
</dbReference>
<dbReference type="PANTHER" id="PTHR23069:SF0">
    <property type="entry name" value="TAT-BINDING HOMOLOG 7"/>
    <property type="match status" value="1"/>
</dbReference>
<evidence type="ECO:0000256" key="2">
    <source>
        <dbReference type="ARBA" id="ARBA00022741"/>
    </source>
</evidence>
<proteinExistence type="inferred from homology"/>
<dbReference type="GO" id="GO:0006337">
    <property type="term" value="P:nucleosome disassembly"/>
    <property type="evidence" value="ECO:0007669"/>
    <property type="project" value="TreeGrafter"/>
</dbReference>
<dbReference type="InterPro" id="IPR003960">
    <property type="entry name" value="ATPase_AAA_CS"/>
</dbReference>
<dbReference type="PROSITE" id="PS00674">
    <property type="entry name" value="AAA"/>
    <property type="match status" value="1"/>
</dbReference>
<dbReference type="InterPro" id="IPR003959">
    <property type="entry name" value="ATPase_AAA_core"/>
</dbReference>
<name>A0A024TDA0_9STRA</name>
<feature type="region of interest" description="Disordered" evidence="5">
    <location>
        <begin position="45"/>
        <end position="230"/>
    </location>
</feature>
<dbReference type="InterPro" id="IPR003593">
    <property type="entry name" value="AAA+_ATPase"/>
</dbReference>
<accession>A0A024TDA0</accession>
<keyword evidence="3" id="KW-0067">ATP-binding</keyword>
<dbReference type="GO" id="GO:0005634">
    <property type="term" value="C:nucleus"/>
    <property type="evidence" value="ECO:0007669"/>
    <property type="project" value="TreeGrafter"/>
</dbReference>
<dbReference type="GO" id="GO:0006334">
    <property type="term" value="P:nucleosome assembly"/>
    <property type="evidence" value="ECO:0007669"/>
    <property type="project" value="TreeGrafter"/>
</dbReference>
<dbReference type="EMBL" id="KI914004">
    <property type="protein sequence ID" value="ETV92023.1"/>
    <property type="molecule type" value="Genomic_DNA"/>
</dbReference>
<dbReference type="PANTHER" id="PTHR23069">
    <property type="entry name" value="AAA DOMAIN-CONTAINING"/>
    <property type="match status" value="1"/>
</dbReference>
<dbReference type="InterPro" id="IPR041569">
    <property type="entry name" value="AAA_lid_3"/>
</dbReference>
<dbReference type="GO" id="GO:0005524">
    <property type="term" value="F:ATP binding"/>
    <property type="evidence" value="ECO:0007669"/>
    <property type="project" value="UniProtKB-KW"/>
</dbReference>